<dbReference type="Proteomes" id="UP000504604">
    <property type="component" value="Linkage group LG6"/>
</dbReference>
<feature type="domain" description="Trichome birefringence-like C-terminal" evidence="9">
    <location>
        <begin position="279"/>
        <end position="567"/>
    </location>
</feature>
<feature type="domain" description="Trichome birefringence-like N-terminal" evidence="10">
    <location>
        <begin position="226"/>
        <end position="278"/>
    </location>
</feature>
<dbReference type="InterPro" id="IPR029962">
    <property type="entry name" value="TBL"/>
</dbReference>
<keyword evidence="4" id="KW-0735">Signal-anchor</keyword>
<dbReference type="OrthoDB" id="630188at2759"/>
<protein>
    <submittedName>
        <fullName evidence="12">Protein trichome birefringence-like 4</fullName>
    </submittedName>
</protein>
<name>A0A6I9TEI0_SESIN</name>
<evidence type="ECO:0000256" key="2">
    <source>
        <dbReference type="ARBA" id="ARBA00007727"/>
    </source>
</evidence>
<dbReference type="Gramene" id="SIN_1022255.t">
    <property type="protein sequence ID" value="SIN_1022255.t"/>
    <property type="gene ID" value="SIN_1022255"/>
</dbReference>
<dbReference type="Pfam" id="PF13839">
    <property type="entry name" value="PC-Esterase"/>
    <property type="match status" value="1"/>
</dbReference>
<keyword evidence="11" id="KW-1185">Reference proteome</keyword>
<dbReference type="KEGG" id="sind:105165730"/>
<dbReference type="PANTHER" id="PTHR32285">
    <property type="entry name" value="PROTEIN TRICHOME BIREFRINGENCE-LIKE 9-RELATED"/>
    <property type="match status" value="1"/>
</dbReference>
<dbReference type="GeneID" id="105165730"/>
<dbReference type="PANTHER" id="PTHR32285:SF258">
    <property type="entry name" value="PROTEIN TRICHOME BIREFRINGENCE-LIKE 4"/>
    <property type="match status" value="1"/>
</dbReference>
<feature type="transmembrane region" description="Helical" evidence="8">
    <location>
        <begin position="54"/>
        <end position="73"/>
    </location>
</feature>
<evidence type="ECO:0000313" key="12">
    <source>
        <dbReference type="RefSeq" id="XP_011083135.1"/>
    </source>
</evidence>
<evidence type="ECO:0000256" key="7">
    <source>
        <dbReference type="SAM" id="MobiDB-lite"/>
    </source>
</evidence>
<comment type="subcellular location">
    <subcellularLocation>
        <location evidence="1">Membrane</location>
        <topology evidence="1">Single-pass membrane protein</topology>
    </subcellularLocation>
</comment>
<gene>
    <name evidence="12" type="primary">LOC105165730</name>
</gene>
<dbReference type="GO" id="GO:0016020">
    <property type="term" value="C:membrane"/>
    <property type="evidence" value="ECO:0007669"/>
    <property type="project" value="UniProtKB-SubCell"/>
</dbReference>
<comment type="similarity">
    <text evidence="2">Belongs to the PC-esterase family. TBL subfamily.</text>
</comment>
<proteinExistence type="inferred from homology"/>
<sequence length="589" mass="67755">MEDSSSPTLPTKRAFPPLQMHRYSSNIMMELKNTLFSPTSLIRIPTFRTKRSMVLLYSFGFIFVLSTMVFVLIGHSHTSYSSDWLKNILNRSDLPSYFPRYLFPDNSSRIYDASTRHAETNDSGRVSAGGSALAPSGSYSVYLNATSSSGNGTLAGNVENNPTVVPSPGINSVSVKNETSDHGMTGNGNQNAGSKNTTLSRGDRNRGGGKPMVKRKGKNWLKMMSKCDIYDGKWVRDDRPPLYERGSCPHIDEPFNCYVNGRPDYGYENYRWQPHHCKLPRLDGGKMLNFFRGKRIVYVGDSLNRNMWESMVCLLRNAVKDKNRVFEVSGRNDFKKEGAYSFLFLDYNFSVEYIRSAFLVQEWEVQTANGSTKETLRLDLVEKSYETFKDADVLNFNTGNWWTHEKTSEGKGYYQEGDHIHEQLDVVEAFDKAMTTWARWLEANINPMKTHVFFRGYSFSHFSKGEWNTGGRCDSKEPIQDPKDLLNINELSPPIPQMLDKTMERVKIPVFYQNVTKMTNYRQDAHPSLYRQPNMTDEEIRQFTTQQDCSHWCLPGVPDTWNELMFAQLLLNHKQRQKRHKRSTKRGHL</sequence>
<dbReference type="RefSeq" id="XP_011083135.1">
    <property type="nucleotide sequence ID" value="XM_011084833.2"/>
</dbReference>
<evidence type="ECO:0000256" key="6">
    <source>
        <dbReference type="ARBA" id="ARBA00023136"/>
    </source>
</evidence>
<evidence type="ECO:0000259" key="9">
    <source>
        <dbReference type="Pfam" id="PF13839"/>
    </source>
</evidence>
<evidence type="ECO:0000256" key="8">
    <source>
        <dbReference type="SAM" id="Phobius"/>
    </source>
</evidence>
<keyword evidence="6 8" id="KW-0472">Membrane</keyword>
<accession>A0A6I9TEI0</accession>
<keyword evidence="3 8" id="KW-0812">Transmembrane</keyword>
<evidence type="ECO:0000256" key="4">
    <source>
        <dbReference type="ARBA" id="ARBA00022968"/>
    </source>
</evidence>
<dbReference type="InterPro" id="IPR026057">
    <property type="entry name" value="TBL_C"/>
</dbReference>
<evidence type="ECO:0000256" key="5">
    <source>
        <dbReference type="ARBA" id="ARBA00022989"/>
    </source>
</evidence>
<organism evidence="11 12">
    <name type="scientific">Sesamum indicum</name>
    <name type="common">Oriental sesame</name>
    <name type="synonym">Sesamum orientale</name>
    <dbReference type="NCBI Taxonomy" id="4182"/>
    <lineage>
        <taxon>Eukaryota</taxon>
        <taxon>Viridiplantae</taxon>
        <taxon>Streptophyta</taxon>
        <taxon>Embryophyta</taxon>
        <taxon>Tracheophyta</taxon>
        <taxon>Spermatophyta</taxon>
        <taxon>Magnoliopsida</taxon>
        <taxon>eudicotyledons</taxon>
        <taxon>Gunneridae</taxon>
        <taxon>Pentapetalae</taxon>
        <taxon>asterids</taxon>
        <taxon>lamiids</taxon>
        <taxon>Lamiales</taxon>
        <taxon>Pedaliaceae</taxon>
        <taxon>Sesamum</taxon>
    </lineage>
</organism>
<evidence type="ECO:0000256" key="1">
    <source>
        <dbReference type="ARBA" id="ARBA00004167"/>
    </source>
</evidence>
<dbReference type="AlphaFoldDB" id="A0A6I9TEI0"/>
<dbReference type="InParanoid" id="A0A6I9TEI0"/>
<feature type="compositionally biased region" description="Polar residues" evidence="7">
    <location>
        <begin position="187"/>
        <end position="200"/>
    </location>
</feature>
<dbReference type="Pfam" id="PF14416">
    <property type="entry name" value="PMR5N"/>
    <property type="match status" value="1"/>
</dbReference>
<feature type="compositionally biased region" description="Polar residues" evidence="7">
    <location>
        <begin position="153"/>
        <end position="177"/>
    </location>
</feature>
<dbReference type="GO" id="GO:0005794">
    <property type="term" value="C:Golgi apparatus"/>
    <property type="evidence" value="ECO:0007669"/>
    <property type="project" value="TreeGrafter"/>
</dbReference>
<evidence type="ECO:0000256" key="3">
    <source>
        <dbReference type="ARBA" id="ARBA00022692"/>
    </source>
</evidence>
<evidence type="ECO:0000259" key="10">
    <source>
        <dbReference type="Pfam" id="PF14416"/>
    </source>
</evidence>
<reference evidence="12" key="1">
    <citation type="submission" date="2025-08" db="UniProtKB">
        <authorList>
            <consortium name="RefSeq"/>
        </authorList>
    </citation>
    <scope>IDENTIFICATION</scope>
</reference>
<dbReference type="InterPro" id="IPR025846">
    <property type="entry name" value="TBL_N"/>
</dbReference>
<keyword evidence="5 8" id="KW-1133">Transmembrane helix</keyword>
<evidence type="ECO:0000313" key="11">
    <source>
        <dbReference type="Proteomes" id="UP000504604"/>
    </source>
</evidence>
<dbReference type="GO" id="GO:0016413">
    <property type="term" value="F:O-acetyltransferase activity"/>
    <property type="evidence" value="ECO:0007669"/>
    <property type="project" value="InterPro"/>
</dbReference>
<feature type="region of interest" description="Disordered" evidence="7">
    <location>
        <begin position="153"/>
        <end position="215"/>
    </location>
</feature>